<dbReference type="RefSeq" id="WP_074521525.1">
    <property type="nucleotide sequence ID" value="NZ_FNHZ01000003.1"/>
</dbReference>
<comment type="pathway">
    <text evidence="1">Purine metabolism; ppGpp biosynthesis; ppGpp from GTP: step 1/2.</text>
</comment>
<evidence type="ECO:0000259" key="2">
    <source>
        <dbReference type="SMART" id="SM00954"/>
    </source>
</evidence>
<dbReference type="Proteomes" id="UP000187651">
    <property type="component" value="Unassembled WGS sequence"/>
</dbReference>
<reference evidence="4" key="1">
    <citation type="submission" date="2016-10" db="EMBL/GenBank/DDBJ databases">
        <authorList>
            <person name="Varghese N."/>
            <person name="Submissions S."/>
        </authorList>
    </citation>
    <scope>NUCLEOTIDE SEQUENCE [LARGE SCALE GENOMIC DNA]</scope>
    <source>
        <strain evidence="4">M83</strain>
    </source>
</reference>
<dbReference type="AlphaFoldDB" id="A0A1G9WXL2"/>
<dbReference type="CDD" id="cd05399">
    <property type="entry name" value="NT_Rel-Spo_like"/>
    <property type="match status" value="1"/>
</dbReference>
<evidence type="ECO:0000313" key="3">
    <source>
        <dbReference type="EMBL" id="SDM89324.1"/>
    </source>
</evidence>
<dbReference type="UniPathway" id="UPA00908">
    <property type="reaction ID" value="UER00884"/>
</dbReference>
<gene>
    <name evidence="3" type="ORF">SAMN05216544_1387</name>
</gene>
<proteinExistence type="predicted"/>
<dbReference type="Gene3D" id="3.30.460.10">
    <property type="entry name" value="Beta Polymerase, domain 2"/>
    <property type="match status" value="1"/>
</dbReference>
<protein>
    <recommendedName>
        <fullName evidence="2">RelA/SpoT domain-containing protein</fullName>
    </recommendedName>
</protein>
<dbReference type="SMART" id="SM00954">
    <property type="entry name" value="RelA_SpoT"/>
    <property type="match status" value="1"/>
</dbReference>
<name>A0A1G9WXL2_9FIRM</name>
<evidence type="ECO:0000313" key="4">
    <source>
        <dbReference type="Proteomes" id="UP000187651"/>
    </source>
</evidence>
<feature type="domain" description="RelA/SpoT" evidence="2">
    <location>
        <begin position="47"/>
        <end position="178"/>
    </location>
</feature>
<organism evidence="3 4">
    <name type="scientific">Lachnospira pectinoschiza</name>
    <dbReference type="NCBI Taxonomy" id="28052"/>
    <lineage>
        <taxon>Bacteria</taxon>
        <taxon>Bacillati</taxon>
        <taxon>Bacillota</taxon>
        <taxon>Clostridia</taxon>
        <taxon>Lachnospirales</taxon>
        <taxon>Lachnospiraceae</taxon>
        <taxon>Lachnospira</taxon>
    </lineage>
</organism>
<dbReference type="InterPro" id="IPR043519">
    <property type="entry name" value="NT_sf"/>
</dbReference>
<accession>A0A1G9WXL2</accession>
<dbReference type="OrthoDB" id="9801824at2"/>
<keyword evidence="4" id="KW-1185">Reference proteome</keyword>
<dbReference type="GO" id="GO:0015970">
    <property type="term" value="P:guanosine tetraphosphate biosynthetic process"/>
    <property type="evidence" value="ECO:0007669"/>
    <property type="project" value="UniProtKB-UniPathway"/>
</dbReference>
<dbReference type="Pfam" id="PF04607">
    <property type="entry name" value="RelA_SpoT"/>
    <property type="match status" value="1"/>
</dbReference>
<dbReference type="InterPro" id="IPR007685">
    <property type="entry name" value="RelA_SpoT"/>
</dbReference>
<evidence type="ECO:0000256" key="1">
    <source>
        <dbReference type="ARBA" id="ARBA00004976"/>
    </source>
</evidence>
<sequence length="610" mass="71692">MDNNGVNEVFNKYNVDQIVVPDVVKEDLLSIIEEKLSKVGFYYRVAYRVKTSDSILNKLLLKQYRIEGSPNEHKKMQDLVGIRVILYYEDDVEICKDLLDTIFATPGIWETTEASEYEFKASKVNGIFKLPSYLSKNISNPMLSEYIDDTFEIQVRTNSFEGWHEIEHDTRYKGSAFGGNEALARKMNSILATYELCDDSMVGLIEDLGHHHYKNKNWNDMLRCHYRLKFENEPLHPYVEEIFNKDNELAKQFYKFRRGKLIKQLCLNVYGRAAELTITNIVRIVNQIGPNDERLNDAFVKIELEKKEGASFNRRRRFEPFKTLGQYKVFHAKTDIDLNNLSIEDAFRKASNLIYSWVNSRFNEVFTDIPEEVANYSNVSPGYSVMVNYNPDKFEFVENTTHLDSNVATRLWISDAYIRKNGDRLEFEVTNRYAEPEDRFRDSDNILFSRPNFYGEIADNIGICDVEKLKEAVKYVDNNEDFENLVSLVNNKDRRFPVVVFNAEGDWIEEFDINYFAYLVGYYSHIKMFSNKDQARRFANDFGLNMTEYVNSITVFYPDREPITSYNSDIMDSSYEVIKFDKKKYWNETGCRAFRRQLVADIRENNIIDR</sequence>
<dbReference type="EMBL" id="FNHZ01000003">
    <property type="protein sequence ID" value="SDM89324.1"/>
    <property type="molecule type" value="Genomic_DNA"/>
</dbReference>
<dbReference type="PANTHER" id="PTHR41773">
    <property type="entry name" value="GTP PYROPHOSPHATASE-RELATED"/>
    <property type="match status" value="1"/>
</dbReference>
<dbReference type="PANTHER" id="PTHR41773:SF1">
    <property type="entry name" value="RELA_SPOT DOMAIN-CONTAINING PROTEIN"/>
    <property type="match status" value="1"/>
</dbReference>
<dbReference type="SUPFAM" id="SSF81301">
    <property type="entry name" value="Nucleotidyltransferase"/>
    <property type="match status" value="1"/>
</dbReference>